<protein>
    <submittedName>
        <fullName evidence="1">Uncharacterized protein</fullName>
    </submittedName>
</protein>
<dbReference type="RefSeq" id="WP_073582525.1">
    <property type="nucleotide sequence ID" value="NZ_CBCSEA010000015.1"/>
</dbReference>
<keyword evidence="2" id="KW-1185">Reference proteome</keyword>
<dbReference type="STRING" id="416016.SAMN05443547_1220"/>
<dbReference type="Proteomes" id="UP000184611">
    <property type="component" value="Unassembled WGS sequence"/>
</dbReference>
<dbReference type="AlphaFoldDB" id="A0A1M7ZVJ0"/>
<name>A0A1M7ZVJ0_9FLAO</name>
<reference evidence="2" key="1">
    <citation type="submission" date="2016-12" db="EMBL/GenBank/DDBJ databases">
        <authorList>
            <person name="Varghese N."/>
            <person name="Submissions S."/>
        </authorList>
    </citation>
    <scope>NUCLEOTIDE SEQUENCE [LARGE SCALE GENOMIC DNA]</scope>
    <source>
        <strain evidence="2">DSM 18830</strain>
    </source>
</reference>
<evidence type="ECO:0000313" key="2">
    <source>
        <dbReference type="Proteomes" id="UP000184611"/>
    </source>
</evidence>
<gene>
    <name evidence="1" type="ORF">SAMN05443547_1220</name>
</gene>
<accession>A0A1M7ZVJ0</accession>
<evidence type="ECO:0000313" key="1">
    <source>
        <dbReference type="EMBL" id="SHO72876.1"/>
    </source>
</evidence>
<organism evidence="1 2">
    <name type="scientific">Flavobacterium cucumis</name>
    <dbReference type="NCBI Taxonomy" id="416016"/>
    <lineage>
        <taxon>Bacteria</taxon>
        <taxon>Pseudomonadati</taxon>
        <taxon>Bacteroidota</taxon>
        <taxon>Flavobacteriia</taxon>
        <taxon>Flavobacteriales</taxon>
        <taxon>Flavobacteriaceae</taxon>
        <taxon>Flavobacterium</taxon>
    </lineage>
</organism>
<dbReference type="OrthoDB" id="1379043at2"/>
<sequence>MNSGLNGWLGRALKSLIVKAARVVDAYLAVNTLTISSEIGSFGDWADEIGSGGSSFWNRTANVASNTESIEVLNNDVRGNYEPTASEMLLLENFSEKVGSIIVDVVEEKSLILEHYNKTKNVDVQTYEMINILLQRIAIIKEFYKNNQNHSLSTQAIDLRNLMLEVLFNPIITEVETLGNYNANFSLKNVAVEVPNASIVQETSPYNYQTTKSFMVKYLEFQKNLKVTLPVDVITEPIDTPIEEIGNDVIQIPIEGDNTVSNPTIIENENSSENEKKTTFPWLLLLAGFIGYKVLK</sequence>
<proteinExistence type="predicted"/>
<dbReference type="EMBL" id="FRYK01000002">
    <property type="protein sequence ID" value="SHO72876.1"/>
    <property type="molecule type" value="Genomic_DNA"/>
</dbReference>